<organism evidence="1">
    <name type="scientific">Streptomyces sp. R08</name>
    <dbReference type="NCBI Taxonomy" id="3238624"/>
    <lineage>
        <taxon>Bacteria</taxon>
        <taxon>Bacillati</taxon>
        <taxon>Actinomycetota</taxon>
        <taxon>Actinomycetes</taxon>
        <taxon>Kitasatosporales</taxon>
        <taxon>Streptomycetaceae</taxon>
        <taxon>Streptomyces</taxon>
    </lineage>
</organism>
<name>A0AB39LZU0_9ACTN</name>
<proteinExistence type="predicted"/>
<dbReference type="RefSeq" id="WP_369186615.1">
    <property type="nucleotide sequence ID" value="NZ_CP163431.1"/>
</dbReference>
<accession>A0AB39LZU0</accession>
<dbReference type="Pfam" id="PF06078">
    <property type="entry name" value="DUF937"/>
    <property type="match status" value="2"/>
</dbReference>
<dbReference type="InterPro" id="IPR009282">
    <property type="entry name" value="DUF937"/>
</dbReference>
<sequence length="129" mass="12833">MSEDSATTFQGAVLDELGGDKVREIAGLLGTDEAGARDVVGTTASALSGEAAAVEPEPAPQEAPLQGVATLGGFATGGLMAGVLAKASRPVANAVAKKTGLPPATVARVVEMVIPVVLTVLTKRAARKK</sequence>
<evidence type="ECO:0000313" key="1">
    <source>
        <dbReference type="EMBL" id="XDP99529.1"/>
    </source>
</evidence>
<protein>
    <submittedName>
        <fullName evidence="1">DUF937 domain-containing protein</fullName>
    </submittedName>
</protein>
<gene>
    <name evidence="1" type="ORF">AB5J58_04750</name>
</gene>
<dbReference type="AlphaFoldDB" id="A0AB39LZU0"/>
<dbReference type="EMBL" id="CP163431">
    <property type="protein sequence ID" value="XDP99529.1"/>
    <property type="molecule type" value="Genomic_DNA"/>
</dbReference>
<reference evidence="1" key="1">
    <citation type="submission" date="2024-07" db="EMBL/GenBank/DDBJ databases">
        <authorList>
            <person name="Yu S.T."/>
        </authorList>
    </citation>
    <scope>NUCLEOTIDE SEQUENCE</scope>
    <source>
        <strain evidence="1">R08</strain>
    </source>
</reference>